<dbReference type="AlphaFoldDB" id="A0A9P7N8K7"/>
<dbReference type="EMBL" id="SRPW01001314">
    <property type="protein sequence ID" value="KAG6002896.1"/>
    <property type="molecule type" value="Genomic_DNA"/>
</dbReference>
<keyword evidence="3" id="KW-1185">Reference proteome</keyword>
<comment type="caution">
    <text evidence="2">The sequence shown here is derived from an EMBL/GenBank/DDBJ whole genome shotgun (WGS) entry which is preliminary data.</text>
</comment>
<sequence length="479" mass="53921">MHGCPASFVVQDAAESNFKLFDVGPTATKKLIDPCFLVPAIFEALKKHEKYQSVTQLVPGEADQFCAEDVCKQGGTVLTSDSDLLVHNLGHGRVAFFRDLRENDISRITFASFVPEKIFKTIGLSYPEKALQLAYERQLSPRATLAQIVLKSSKPCSRSAAYLDFQDNFTSPKSFDLWEYGKCKLPPESSDPRISELILNFYLLRKGGATPSPIRMFLPPLLECPALKSAWDPSTCIRHLAYSLLGCSIIHRDDLSVQEFRRVQALSSAGRKIPLFPFSLIQQYMDEIVSCGSKLKSFYNYGEYLFWIALGITMEMSESQRQGIEPIALKLYERGHNLNPTNISTHVSWADIHIYAQVQGILYSFRILRQVLINMKEQSSKEATVVNEDVYSMLSQLTPVAHFPNFHDSLGAVKELCKRGVLESTMNTLVTTHEEDLQFDCNDSQTINETVDENPPINCVGLSSKSLHRNNMFSSLFID</sequence>
<reference evidence="2" key="1">
    <citation type="journal article" date="2020" name="bioRxiv">
        <title>Whole genome comparisons of ergot fungi reveals the divergence and evolution of species within the genus Claviceps are the result of varying mechanisms driving genome evolution and host range expansion.</title>
        <authorList>
            <person name="Wyka S.A."/>
            <person name="Mondo S.J."/>
            <person name="Liu M."/>
            <person name="Dettman J."/>
            <person name="Nalam V."/>
            <person name="Broders K.D."/>
        </authorList>
    </citation>
    <scope>NUCLEOTIDE SEQUENCE</scope>
    <source>
        <strain evidence="2">CCC 602</strain>
    </source>
</reference>
<feature type="domain" description="Asteroid" evidence="1">
    <location>
        <begin position="34"/>
        <end position="268"/>
    </location>
</feature>
<evidence type="ECO:0000313" key="3">
    <source>
        <dbReference type="Proteomes" id="UP000748025"/>
    </source>
</evidence>
<dbReference type="InterPro" id="IPR039436">
    <property type="entry name" value="Asteroid_dom"/>
</dbReference>
<dbReference type="InterPro" id="IPR026832">
    <property type="entry name" value="Asteroid"/>
</dbReference>
<dbReference type="PANTHER" id="PTHR15665:SF1">
    <property type="entry name" value="PROTEIN ASTEROID HOMOLOG 1"/>
    <property type="match status" value="1"/>
</dbReference>
<evidence type="ECO:0000259" key="1">
    <source>
        <dbReference type="Pfam" id="PF12813"/>
    </source>
</evidence>
<accession>A0A9P7N8K7</accession>
<organism evidence="2 3">
    <name type="scientific">Claviceps pusilla</name>
    <dbReference type="NCBI Taxonomy" id="123648"/>
    <lineage>
        <taxon>Eukaryota</taxon>
        <taxon>Fungi</taxon>
        <taxon>Dikarya</taxon>
        <taxon>Ascomycota</taxon>
        <taxon>Pezizomycotina</taxon>
        <taxon>Sordariomycetes</taxon>
        <taxon>Hypocreomycetidae</taxon>
        <taxon>Hypocreales</taxon>
        <taxon>Clavicipitaceae</taxon>
        <taxon>Claviceps</taxon>
    </lineage>
</organism>
<proteinExistence type="predicted"/>
<name>A0A9P7N8K7_9HYPO</name>
<dbReference type="OrthoDB" id="5297549at2759"/>
<dbReference type="Proteomes" id="UP000748025">
    <property type="component" value="Unassembled WGS sequence"/>
</dbReference>
<dbReference type="PANTHER" id="PTHR15665">
    <property type="entry name" value="ASTEROID PROTEIN"/>
    <property type="match status" value="1"/>
</dbReference>
<protein>
    <recommendedName>
        <fullName evidence="1">Asteroid domain-containing protein</fullName>
    </recommendedName>
</protein>
<gene>
    <name evidence="2" type="ORF">E4U43_001013</name>
</gene>
<evidence type="ECO:0000313" key="2">
    <source>
        <dbReference type="EMBL" id="KAG6002896.1"/>
    </source>
</evidence>
<dbReference type="Pfam" id="PF12813">
    <property type="entry name" value="XPG_I_2"/>
    <property type="match status" value="1"/>
</dbReference>